<evidence type="ECO:0000313" key="1">
    <source>
        <dbReference type="EMBL" id="KAI8649194.1"/>
    </source>
</evidence>
<organism evidence="1 2">
    <name type="scientific">Fusarium keratoplasticum</name>
    <dbReference type="NCBI Taxonomy" id="1328300"/>
    <lineage>
        <taxon>Eukaryota</taxon>
        <taxon>Fungi</taxon>
        <taxon>Dikarya</taxon>
        <taxon>Ascomycota</taxon>
        <taxon>Pezizomycotina</taxon>
        <taxon>Sordariomycetes</taxon>
        <taxon>Hypocreomycetidae</taxon>
        <taxon>Hypocreales</taxon>
        <taxon>Nectriaceae</taxon>
        <taxon>Fusarium</taxon>
        <taxon>Fusarium solani species complex</taxon>
    </lineage>
</organism>
<dbReference type="EMBL" id="CM046515">
    <property type="protein sequence ID" value="KAI8649194.1"/>
    <property type="molecule type" value="Genomic_DNA"/>
</dbReference>
<gene>
    <name evidence="1" type="ORF">NCS57_01455700</name>
</gene>
<name>A0ACC0QBY2_9HYPO</name>
<evidence type="ECO:0000313" key="2">
    <source>
        <dbReference type="Proteomes" id="UP001065298"/>
    </source>
</evidence>
<reference evidence="1" key="1">
    <citation type="submission" date="2022-06" db="EMBL/GenBank/DDBJ databases">
        <title>Fusarium solani species complex genomes reveal bases of compartmentalisation and animal pathogenesis.</title>
        <authorList>
            <person name="Tsai I.J."/>
        </authorList>
    </citation>
    <scope>NUCLEOTIDE SEQUENCE</scope>
    <source>
        <strain evidence="1">Fu6.1</strain>
    </source>
</reference>
<protein>
    <submittedName>
        <fullName evidence="1">Uncharacterized protein</fullName>
    </submittedName>
</protein>
<sequence length="321" mass="36373">MSGNPQSSKTTGTGIIQVIEPSFSAISPYLITCPPYGDPVNPDINMDRKDCPSYNANYLQAAIWNSLPDEAPSLIGKELRAIFFKETALYLRSVEPYSLGWRRGGLLTTTNEPSLSKQWFAAADTIEYLNKQIMAYFEPTSVTSVEGDRLGRYVYREWLRLYDGRPPFQRHCFFAKAVQIGEKGPRNLEELTAFHKAFCGVILAHLGDMVDFYPEFDQEMGMNPLAERSALFGPRPSQRVQSWRNHGHTMCHLFRALDMVVDDQSLSEARGPSRARREREDVARYLKGIMTVGCHNTQLYVSSWKLPYALCGSCYAKKKAL</sequence>
<proteinExistence type="predicted"/>
<comment type="caution">
    <text evidence="1">The sequence shown here is derived from an EMBL/GenBank/DDBJ whole genome shotgun (WGS) entry which is preliminary data.</text>
</comment>
<keyword evidence="2" id="KW-1185">Reference proteome</keyword>
<dbReference type="Proteomes" id="UP001065298">
    <property type="component" value="Chromosome 13"/>
</dbReference>
<accession>A0ACC0QBY2</accession>